<dbReference type="AlphaFoldDB" id="A0AAV3QK54"/>
<evidence type="ECO:0000313" key="3">
    <source>
        <dbReference type="Proteomes" id="UP001454036"/>
    </source>
</evidence>
<feature type="compositionally biased region" description="Polar residues" evidence="1">
    <location>
        <begin position="104"/>
        <end position="126"/>
    </location>
</feature>
<feature type="compositionally biased region" description="Low complexity" evidence="1">
    <location>
        <begin position="76"/>
        <end position="103"/>
    </location>
</feature>
<name>A0AAV3QK54_LITER</name>
<feature type="region of interest" description="Disordered" evidence="1">
    <location>
        <begin position="76"/>
        <end position="130"/>
    </location>
</feature>
<organism evidence="2 3">
    <name type="scientific">Lithospermum erythrorhizon</name>
    <name type="common">Purple gromwell</name>
    <name type="synonym">Lithospermum officinale var. erythrorhizon</name>
    <dbReference type="NCBI Taxonomy" id="34254"/>
    <lineage>
        <taxon>Eukaryota</taxon>
        <taxon>Viridiplantae</taxon>
        <taxon>Streptophyta</taxon>
        <taxon>Embryophyta</taxon>
        <taxon>Tracheophyta</taxon>
        <taxon>Spermatophyta</taxon>
        <taxon>Magnoliopsida</taxon>
        <taxon>eudicotyledons</taxon>
        <taxon>Gunneridae</taxon>
        <taxon>Pentapetalae</taxon>
        <taxon>asterids</taxon>
        <taxon>lamiids</taxon>
        <taxon>Boraginales</taxon>
        <taxon>Boraginaceae</taxon>
        <taxon>Boraginoideae</taxon>
        <taxon>Lithospermeae</taxon>
        <taxon>Lithospermum</taxon>
    </lineage>
</organism>
<keyword evidence="3" id="KW-1185">Reference proteome</keyword>
<proteinExistence type="predicted"/>
<evidence type="ECO:0000313" key="2">
    <source>
        <dbReference type="EMBL" id="GAA0163558.1"/>
    </source>
</evidence>
<dbReference type="Proteomes" id="UP001454036">
    <property type="component" value="Unassembled WGS sequence"/>
</dbReference>
<dbReference type="EMBL" id="BAABME010037185">
    <property type="protein sequence ID" value="GAA0163558.1"/>
    <property type="molecule type" value="Genomic_DNA"/>
</dbReference>
<evidence type="ECO:0000256" key="1">
    <source>
        <dbReference type="SAM" id="MobiDB-lite"/>
    </source>
</evidence>
<feature type="compositionally biased region" description="Basic residues" evidence="1">
    <location>
        <begin position="172"/>
        <end position="184"/>
    </location>
</feature>
<feature type="region of interest" description="Disordered" evidence="1">
    <location>
        <begin position="172"/>
        <end position="193"/>
    </location>
</feature>
<sequence length="226" mass="25256">MIAIMSIEENDAFEFSINFCSNSSVATPGSPSSPADHFFLNGKLLPHSFPSGEKNSNNNNLYYYRAIYSRSTSRTSSVSSKDSFYSSRSNSTSTYSSSRTSTSENPEQVSKLTNQQQGINKLTGKSTGDDKWQRYTENPLVSLNYRCRSLTSQRWQFITAVPVGFFCSRKKHNKNGAQSKRTKSKKQDNKGGTNSGTWFGLRFFMSFISACMKCHSFKPSSSTLSV</sequence>
<reference evidence="2 3" key="1">
    <citation type="submission" date="2024-01" db="EMBL/GenBank/DDBJ databases">
        <title>The complete chloroplast genome sequence of Lithospermum erythrorhizon: insights into the phylogenetic relationship among Boraginaceae species and the maternal lineages of purple gromwells.</title>
        <authorList>
            <person name="Okada T."/>
            <person name="Watanabe K."/>
        </authorList>
    </citation>
    <scope>NUCLEOTIDE SEQUENCE [LARGE SCALE GENOMIC DNA]</scope>
</reference>
<protein>
    <submittedName>
        <fullName evidence="2">Uncharacterized protein</fullName>
    </submittedName>
</protein>
<comment type="caution">
    <text evidence="2">The sequence shown here is derived from an EMBL/GenBank/DDBJ whole genome shotgun (WGS) entry which is preliminary data.</text>
</comment>
<gene>
    <name evidence="2" type="ORF">LIER_43655</name>
</gene>
<accession>A0AAV3QK54</accession>